<keyword evidence="3" id="KW-0813">Transport</keyword>
<name>A0A7C3E6X5_9SPIR</name>
<dbReference type="EMBL" id="DSVL01000009">
    <property type="protein sequence ID" value="HFH27953.1"/>
    <property type="molecule type" value="Genomic_DNA"/>
</dbReference>
<dbReference type="PANTHER" id="PTHR43649:SF28">
    <property type="entry name" value="BINDING PROTEIN COMPONENT OF ABC SUGAR TRANSPORTER-RELATED"/>
    <property type="match status" value="1"/>
</dbReference>
<organism evidence="8">
    <name type="scientific">Gracilinema caldarium</name>
    <dbReference type="NCBI Taxonomy" id="215591"/>
    <lineage>
        <taxon>Bacteria</taxon>
        <taxon>Pseudomonadati</taxon>
        <taxon>Spirochaetota</taxon>
        <taxon>Spirochaetia</taxon>
        <taxon>Spirochaetales</taxon>
        <taxon>Breznakiellaceae</taxon>
        <taxon>Gracilinema</taxon>
    </lineage>
</organism>
<sequence>MKKGLMILVSLALLINGVQVFASGGADSATNGAKEPVKLVMGSWRADDVEQMKGLLAEYTKTHPNVIIEFKPTNPPDYNATLRLQLTSGTGPDLMYARSYATGLQLFNDGFFADVSNIPGLKENFTEGARSPWMTQDGKSFAVPFVAVSHGVYYNKDIFQKLGLNAPETWEDFLKGCDKIKAAGITPVANSLGDEWDIAEVVFMSIAPNFIGGREGRLAYESGKRPWNDANMVATFQAMKDLVPYLPAGFEALTYNDSNALFATGKAAMYFDGSWSLGTFKSVPFQWGVLAPPPPKGKAPQICFHADAGIAMNTKTKYPKEASEFLAWIASKEGATTAAKYLPTGFYPMINAPITIADPHANEMLALNKGRGLDVRLAWPRLMEGEPSGYNLIMYGSIQVMKGIKTPQQAADDLAAGLAKWFKPTK</sequence>
<dbReference type="GO" id="GO:0055085">
    <property type="term" value="P:transmembrane transport"/>
    <property type="evidence" value="ECO:0007669"/>
    <property type="project" value="InterPro"/>
</dbReference>
<evidence type="ECO:0000256" key="5">
    <source>
        <dbReference type="ARBA" id="ARBA00049629"/>
    </source>
</evidence>
<proteinExistence type="inferred from homology"/>
<accession>A0A7C3E6X5</accession>
<feature type="signal peptide" evidence="7">
    <location>
        <begin position="1"/>
        <end position="22"/>
    </location>
</feature>
<gene>
    <name evidence="8" type="ORF">ENS59_00350</name>
</gene>
<dbReference type="Pfam" id="PF01547">
    <property type="entry name" value="SBP_bac_1"/>
    <property type="match status" value="1"/>
</dbReference>
<evidence type="ECO:0000256" key="4">
    <source>
        <dbReference type="ARBA" id="ARBA00022729"/>
    </source>
</evidence>
<evidence type="ECO:0000256" key="7">
    <source>
        <dbReference type="SAM" id="SignalP"/>
    </source>
</evidence>
<evidence type="ECO:0000256" key="1">
    <source>
        <dbReference type="ARBA" id="ARBA00004418"/>
    </source>
</evidence>
<comment type="caution">
    <text evidence="8">The sequence shown here is derived from an EMBL/GenBank/DDBJ whole genome shotgun (WGS) entry which is preliminary data.</text>
</comment>
<keyword evidence="4 7" id="KW-0732">Signal</keyword>
<dbReference type="InterPro" id="IPR006061">
    <property type="entry name" value="SBP_1_CS"/>
</dbReference>
<evidence type="ECO:0000256" key="3">
    <source>
        <dbReference type="ARBA" id="ARBA00022448"/>
    </source>
</evidence>
<comment type="similarity">
    <text evidence="2">Belongs to the bacterial solute-binding protein 1 family.</text>
</comment>
<dbReference type="SUPFAM" id="SSF53850">
    <property type="entry name" value="Periplasmic binding protein-like II"/>
    <property type="match status" value="1"/>
</dbReference>
<dbReference type="InterPro" id="IPR006059">
    <property type="entry name" value="SBP"/>
</dbReference>
<reference evidence="8" key="1">
    <citation type="journal article" date="2020" name="mSystems">
        <title>Genome- and Community-Level Interaction Insights into Carbon Utilization and Element Cycling Functions of Hydrothermarchaeota in Hydrothermal Sediment.</title>
        <authorList>
            <person name="Zhou Z."/>
            <person name="Liu Y."/>
            <person name="Xu W."/>
            <person name="Pan J."/>
            <person name="Luo Z.H."/>
            <person name="Li M."/>
        </authorList>
    </citation>
    <scope>NUCLEOTIDE SEQUENCE [LARGE SCALE GENOMIC DNA]</scope>
    <source>
        <strain evidence="8">SpSt-503</strain>
    </source>
</reference>
<evidence type="ECO:0000313" key="8">
    <source>
        <dbReference type="EMBL" id="HFH27953.1"/>
    </source>
</evidence>
<dbReference type="GO" id="GO:0042597">
    <property type="term" value="C:periplasmic space"/>
    <property type="evidence" value="ECO:0007669"/>
    <property type="project" value="UniProtKB-SubCell"/>
</dbReference>
<dbReference type="PANTHER" id="PTHR43649">
    <property type="entry name" value="ARABINOSE-BINDING PROTEIN-RELATED"/>
    <property type="match status" value="1"/>
</dbReference>
<dbReference type="PROSITE" id="PS01037">
    <property type="entry name" value="SBP_BACTERIAL_1"/>
    <property type="match status" value="1"/>
</dbReference>
<evidence type="ECO:0000256" key="2">
    <source>
        <dbReference type="ARBA" id="ARBA00008520"/>
    </source>
</evidence>
<dbReference type="InterPro" id="IPR050490">
    <property type="entry name" value="Bact_solute-bd_prot1"/>
</dbReference>
<dbReference type="AlphaFoldDB" id="A0A7C3E6X5"/>
<evidence type="ECO:0000256" key="6">
    <source>
        <dbReference type="ARBA" id="ARBA00049753"/>
    </source>
</evidence>
<protein>
    <recommendedName>
        <fullName evidence="6">Probable sugar-binding periplasmic protein</fullName>
    </recommendedName>
</protein>
<dbReference type="Gene3D" id="3.40.190.10">
    <property type="entry name" value="Periplasmic binding protein-like II"/>
    <property type="match status" value="2"/>
</dbReference>
<comment type="function">
    <text evidence="5">Part of a binding-protein-dependent transport system for a sugar.</text>
</comment>
<feature type="chain" id="PRO_5027609230" description="Probable sugar-binding periplasmic protein" evidence="7">
    <location>
        <begin position="23"/>
        <end position="426"/>
    </location>
</feature>
<comment type="subcellular location">
    <subcellularLocation>
        <location evidence="1">Periplasm</location>
    </subcellularLocation>
</comment>